<protein>
    <submittedName>
        <fullName evidence="3">Peptidoglycan-binding protein</fullName>
    </submittedName>
</protein>
<dbReference type="Pfam" id="PF01471">
    <property type="entry name" value="PG_binding_1"/>
    <property type="match status" value="1"/>
</dbReference>
<comment type="caution">
    <text evidence="3">The sequence shown here is derived from an EMBL/GenBank/DDBJ whole genome shotgun (WGS) entry which is preliminary data.</text>
</comment>
<reference evidence="4" key="1">
    <citation type="submission" date="2023-07" db="EMBL/GenBank/DDBJ databases">
        <title>Defluviimonas sediminis sp. nov., isolated from mangrove sediment.</title>
        <authorList>
            <person name="Liu L."/>
            <person name="Li J."/>
            <person name="Huang Y."/>
            <person name="Pan J."/>
            <person name="Li M."/>
        </authorList>
    </citation>
    <scope>NUCLEOTIDE SEQUENCE [LARGE SCALE GENOMIC DNA]</scope>
    <source>
        <strain evidence="4">FT324</strain>
    </source>
</reference>
<organism evidence="3 4">
    <name type="scientific">Albidovulum sediminis</name>
    <dbReference type="NCBI Taxonomy" id="3066345"/>
    <lineage>
        <taxon>Bacteria</taxon>
        <taxon>Pseudomonadati</taxon>
        <taxon>Pseudomonadota</taxon>
        <taxon>Alphaproteobacteria</taxon>
        <taxon>Rhodobacterales</taxon>
        <taxon>Paracoccaceae</taxon>
        <taxon>Albidovulum</taxon>
    </lineage>
</organism>
<dbReference type="EMBL" id="JAOCQF010000002">
    <property type="protein sequence ID" value="MCT8330521.1"/>
    <property type="molecule type" value="Genomic_DNA"/>
</dbReference>
<feature type="signal peptide" evidence="1">
    <location>
        <begin position="1"/>
        <end position="25"/>
    </location>
</feature>
<accession>A0ABT2NNM9</accession>
<gene>
    <name evidence="3" type="ORF">N5I32_13430</name>
</gene>
<keyword evidence="1" id="KW-0732">Signal</keyword>
<dbReference type="Gene3D" id="1.10.101.10">
    <property type="entry name" value="PGBD-like superfamily/PGBD"/>
    <property type="match status" value="1"/>
</dbReference>
<dbReference type="SUPFAM" id="SSF47090">
    <property type="entry name" value="PGBD-like"/>
    <property type="match status" value="1"/>
</dbReference>
<name>A0ABT2NNM9_9RHOB</name>
<dbReference type="Proteomes" id="UP001205601">
    <property type="component" value="Unassembled WGS sequence"/>
</dbReference>
<feature type="domain" description="Peptidoglycan binding-like" evidence="2">
    <location>
        <begin position="71"/>
        <end position="115"/>
    </location>
</feature>
<dbReference type="InterPro" id="IPR036366">
    <property type="entry name" value="PGBDSf"/>
</dbReference>
<evidence type="ECO:0000313" key="4">
    <source>
        <dbReference type="Proteomes" id="UP001205601"/>
    </source>
</evidence>
<feature type="chain" id="PRO_5045170493" evidence="1">
    <location>
        <begin position="26"/>
        <end position="412"/>
    </location>
</feature>
<evidence type="ECO:0000256" key="1">
    <source>
        <dbReference type="SAM" id="SignalP"/>
    </source>
</evidence>
<sequence>MKAKRIATSCVAAALMAAQSAPARADLGDALVGGVVGGVIGGVIVNEANKKKQPAATSAPTVSSAQRAANAEVQTALNYFGYPAGTPDGVMGARSRAAVSEYQATLGYPATGQLTDYERSHLLTSYHRAVAGGPATAQAAAANPMGMRGLLVTWRDEALGVAPAATTTAVAPATGLPTFLGTAGAQVSLASFCNRVGLMTTTNGGYTTVADMTDPMEALGEQLCLTRSYAIAQGEEMAARVPGTTPEQIAQQCAGFGPAMKAELASLSLDPAPAVLEGVKRFALGTGMPPAQLSSTARICLSVGYRTDAMDVATASALLLAGLGESAYAEVLGHHLSQGFGATQRTDLAFDWYDIALQGAERPGAAVFAPGQPERMALVRKAAYAMVGREDDAATTPVPAALPSFGVPEASN</sequence>
<evidence type="ECO:0000259" key="2">
    <source>
        <dbReference type="Pfam" id="PF01471"/>
    </source>
</evidence>
<proteinExistence type="predicted"/>
<dbReference type="InterPro" id="IPR036365">
    <property type="entry name" value="PGBD-like_sf"/>
</dbReference>
<dbReference type="RefSeq" id="WP_261496382.1">
    <property type="nucleotide sequence ID" value="NZ_JAOCQF010000002.1"/>
</dbReference>
<keyword evidence="4" id="KW-1185">Reference proteome</keyword>
<dbReference type="InterPro" id="IPR002477">
    <property type="entry name" value="Peptidoglycan-bd-like"/>
</dbReference>
<evidence type="ECO:0000313" key="3">
    <source>
        <dbReference type="EMBL" id="MCT8330521.1"/>
    </source>
</evidence>